<dbReference type="SUPFAM" id="SSF52980">
    <property type="entry name" value="Restriction endonuclease-like"/>
    <property type="match status" value="1"/>
</dbReference>
<feature type="binding site" evidence="15">
    <location>
        <begin position="38"/>
        <end position="45"/>
    </location>
    <ligand>
        <name>ATP</name>
        <dbReference type="ChEBI" id="CHEBI:30616"/>
    </ligand>
</feature>
<dbReference type="InterPro" id="IPR011335">
    <property type="entry name" value="Restrct_endonuc-II-like"/>
</dbReference>
<keyword evidence="3 15" id="KW-0547">Nucleotide-binding</keyword>
<evidence type="ECO:0000256" key="1">
    <source>
        <dbReference type="ARBA" id="ARBA00009922"/>
    </source>
</evidence>
<evidence type="ECO:0000256" key="8">
    <source>
        <dbReference type="ARBA" id="ARBA00022840"/>
    </source>
</evidence>
<accession>A0AAD1HW94</accession>
<dbReference type="Gene3D" id="3.90.320.10">
    <property type="match status" value="1"/>
</dbReference>
<keyword evidence="11" id="KW-0413">Isomerase</keyword>
<dbReference type="InterPro" id="IPR000212">
    <property type="entry name" value="DNA_helicase_UvrD/REP"/>
</dbReference>
<dbReference type="InterPro" id="IPR027417">
    <property type="entry name" value="P-loop_NTPase"/>
</dbReference>
<comment type="catalytic activity">
    <reaction evidence="12">
        <text>Couples ATP hydrolysis with the unwinding of duplex DNA by translocating in the 3'-5' direction.</text>
        <dbReference type="EC" id="5.6.2.4"/>
    </reaction>
</comment>
<dbReference type="GO" id="GO:0000725">
    <property type="term" value="P:recombinational repair"/>
    <property type="evidence" value="ECO:0007669"/>
    <property type="project" value="TreeGrafter"/>
</dbReference>
<evidence type="ECO:0000313" key="20">
    <source>
        <dbReference type="Proteomes" id="UP000467636"/>
    </source>
</evidence>
<dbReference type="InterPro" id="IPR014017">
    <property type="entry name" value="DNA_helicase_UvrD-like_C"/>
</dbReference>
<comment type="catalytic activity">
    <reaction evidence="14">
        <text>ATP + H2O = ADP + phosphate + H(+)</text>
        <dbReference type="Rhea" id="RHEA:13065"/>
        <dbReference type="ChEBI" id="CHEBI:15377"/>
        <dbReference type="ChEBI" id="CHEBI:15378"/>
        <dbReference type="ChEBI" id="CHEBI:30616"/>
        <dbReference type="ChEBI" id="CHEBI:43474"/>
        <dbReference type="ChEBI" id="CHEBI:456216"/>
        <dbReference type="EC" id="5.6.2.4"/>
    </reaction>
</comment>
<name>A0AAD1HW94_9MYCO</name>
<dbReference type="PROSITE" id="PS51217">
    <property type="entry name" value="UVRD_HELICASE_CTER"/>
    <property type="match status" value="1"/>
</dbReference>
<dbReference type="Pfam" id="PF12705">
    <property type="entry name" value="PDDEXK_1"/>
    <property type="match status" value="1"/>
</dbReference>
<dbReference type="GO" id="GO:0004527">
    <property type="term" value="F:exonuclease activity"/>
    <property type="evidence" value="ECO:0007669"/>
    <property type="project" value="UniProtKB-KW"/>
</dbReference>
<evidence type="ECO:0000256" key="7">
    <source>
        <dbReference type="ARBA" id="ARBA00022839"/>
    </source>
</evidence>
<comment type="similarity">
    <text evidence="1">Belongs to the helicase family. UvrD subfamily.</text>
</comment>
<organism evidence="19 20">
    <name type="scientific">Mycolicibacter terrae</name>
    <dbReference type="NCBI Taxonomy" id="1788"/>
    <lineage>
        <taxon>Bacteria</taxon>
        <taxon>Bacillati</taxon>
        <taxon>Actinomycetota</taxon>
        <taxon>Actinomycetes</taxon>
        <taxon>Mycobacteriales</taxon>
        <taxon>Mycobacteriaceae</taxon>
        <taxon>Mycolicibacter</taxon>
    </lineage>
</organism>
<dbReference type="Gene3D" id="3.40.50.300">
    <property type="entry name" value="P-loop containing nucleotide triphosphate hydrolases"/>
    <property type="match status" value="4"/>
</dbReference>
<evidence type="ECO:0000256" key="14">
    <source>
        <dbReference type="ARBA" id="ARBA00048988"/>
    </source>
</evidence>
<evidence type="ECO:0000256" key="15">
    <source>
        <dbReference type="PROSITE-ProRule" id="PRU00560"/>
    </source>
</evidence>
<dbReference type="Proteomes" id="UP000467636">
    <property type="component" value="Chromosome"/>
</dbReference>
<keyword evidence="6 15" id="KW-0347">Helicase</keyword>
<dbReference type="GO" id="GO:0043138">
    <property type="term" value="F:3'-5' DNA helicase activity"/>
    <property type="evidence" value="ECO:0007669"/>
    <property type="project" value="UniProtKB-EC"/>
</dbReference>
<evidence type="ECO:0000256" key="3">
    <source>
        <dbReference type="ARBA" id="ARBA00022741"/>
    </source>
</evidence>
<dbReference type="AlphaFoldDB" id="A0AAD1HW94"/>
<keyword evidence="2" id="KW-0540">Nuclease</keyword>
<dbReference type="SUPFAM" id="SSF52540">
    <property type="entry name" value="P-loop containing nucleoside triphosphate hydrolases"/>
    <property type="match status" value="1"/>
</dbReference>
<evidence type="ECO:0000256" key="9">
    <source>
        <dbReference type="ARBA" id="ARBA00023125"/>
    </source>
</evidence>
<evidence type="ECO:0000256" key="12">
    <source>
        <dbReference type="ARBA" id="ARBA00034617"/>
    </source>
</evidence>
<evidence type="ECO:0000313" key="19">
    <source>
        <dbReference type="EMBL" id="BBX21801.1"/>
    </source>
</evidence>
<keyword evidence="7" id="KW-0269">Exonuclease</keyword>
<dbReference type="GO" id="GO:0033202">
    <property type="term" value="C:DNA helicase complex"/>
    <property type="evidence" value="ECO:0007669"/>
    <property type="project" value="TreeGrafter"/>
</dbReference>
<dbReference type="InterPro" id="IPR014016">
    <property type="entry name" value="UvrD-like_ATP-bd"/>
</dbReference>
<dbReference type="Gene3D" id="1.10.10.160">
    <property type="match status" value="1"/>
</dbReference>
<keyword evidence="10" id="KW-0234">DNA repair</keyword>
<dbReference type="Gene3D" id="1.10.486.10">
    <property type="entry name" value="PCRA, domain 4"/>
    <property type="match status" value="1"/>
</dbReference>
<evidence type="ECO:0000259" key="17">
    <source>
        <dbReference type="PROSITE" id="PS51198"/>
    </source>
</evidence>
<protein>
    <recommendedName>
        <fullName evidence="13">DNA 3'-5' helicase</fullName>
        <ecNumber evidence="13">5.6.2.4</ecNumber>
    </recommendedName>
</protein>
<evidence type="ECO:0000256" key="10">
    <source>
        <dbReference type="ARBA" id="ARBA00023204"/>
    </source>
</evidence>
<evidence type="ECO:0000256" key="13">
    <source>
        <dbReference type="ARBA" id="ARBA00034808"/>
    </source>
</evidence>
<dbReference type="EMBL" id="AP022564">
    <property type="protein sequence ID" value="BBX21801.1"/>
    <property type="molecule type" value="Genomic_DNA"/>
</dbReference>
<sequence>MTARYDPAELAAALGLHQPTEEQAAVIAAPPGPLVVIAGAGAGKTETMAARVVWLVANGYADPGQVLGLTFTRKAAGQLLRRVRSRLARLAGAGLLIAEPGGGPARLDGGAAELGPPGSYGFGPAASAPVVSTYHAFAGALLREHGLRLGIEPDTRLLTETGLWQLAFDVVSGYPDELRTDRDPAAVTSMVLRLAGQLAEHLVDTDALRDTHLELERLVHTLPPGPRQRAEPTQTLLKMLDTQTERAQLVPLIDALHQRMRAERVMDFGAQMATAARLAQTDESVGARLRATYRVVLLDEYQDTGHAQRIALAALFGGGTDDGLALTAVGDPIQSIYGWRGASATNLPRFATDFPLSDGTPAPTLELRTSWRNPPEVLHLANEVSAEARRRSVTVHTLRPRPDAAPGSVRLALLPDVTAEQEWVAEALQRHYHHADAEGVAPPTAAVLVRRNADAAPFAEAIRARGVPVEVVGLAGLLSVPEVADLVAMLHLISEPTAGAAAIRVLTGARWRLGAADLAALWRRATELARPEDAPGPVSAAEIAAQAGPDSDTACLADALADPGPAQRYSATGYRRIVALAEELTALRGHLWHPLPDLVAEVRRVLNLDCEVLAAQPVAAAASGAEQLDAFADVVAGYAEGARGTASLPGLLAYLDAAAVVENGLAPAAPTVAADRVQILTVHAAKGLEWQVVAVPHLVARVFPSTASRRSWLSDAAELPPLLRGDRAEPGGSARLDGGEPKLGSPQQPSGSARLDVGEPKLGSPQQPSGSARLDGGEPKLGSPQQPSGSARLDVGEPKLGSPRQPGAHGVPVLDTGAVTDRKQLSDTISEHLRRLDQRRVDEERRLLYVAVTRAEETLLVSGHHWGAGEAKPRGPSEFLTELKAVVDGSAAAGRPCGVVEHWAETPATGERNPLCETAREAAWPADPLAGRRGDVERGAALVTAALRAEDPQQGPPGDSPWAADVDALLAERALAAAPPARTLPSQVSVSNLVELSRDPAGAAQRLVRRLPARPDPHALLGTAFHDWVQRHYGAERLFELDDLPGAADADMARADARELADLQAAFLDSRWAARSPIAVEVPFEMAFGQTMLRGRIDAVFAESDGGVTVVDWKTGAVPARPEALRHATVQLGVYRLAWAALTGCPPSEVAAAFHYVRSGTTVVPDELPDFAELAALLNC</sequence>
<evidence type="ECO:0000256" key="2">
    <source>
        <dbReference type="ARBA" id="ARBA00022722"/>
    </source>
</evidence>
<dbReference type="Pfam" id="PF13361">
    <property type="entry name" value="UvrD_C"/>
    <property type="match status" value="2"/>
</dbReference>
<dbReference type="InterPro" id="IPR011604">
    <property type="entry name" value="PDDEXK-like_dom_sf"/>
</dbReference>
<evidence type="ECO:0000256" key="11">
    <source>
        <dbReference type="ARBA" id="ARBA00023235"/>
    </source>
</evidence>
<proteinExistence type="inferred from homology"/>
<feature type="region of interest" description="Disordered" evidence="16">
    <location>
        <begin position="722"/>
        <end position="825"/>
    </location>
</feature>
<keyword evidence="5 15" id="KW-0378">Hydrolase</keyword>
<evidence type="ECO:0000256" key="4">
    <source>
        <dbReference type="ARBA" id="ARBA00022763"/>
    </source>
</evidence>
<dbReference type="Pfam" id="PF00580">
    <property type="entry name" value="UvrD-helicase"/>
    <property type="match status" value="1"/>
</dbReference>
<dbReference type="GO" id="GO:0003677">
    <property type="term" value="F:DNA binding"/>
    <property type="evidence" value="ECO:0007669"/>
    <property type="project" value="UniProtKB-KW"/>
</dbReference>
<dbReference type="PANTHER" id="PTHR11070:SF55">
    <property type="entry name" value="DNA 3'-5' HELICASE"/>
    <property type="match status" value="1"/>
</dbReference>
<feature type="domain" description="UvrD-like helicase ATP-binding" evidence="17">
    <location>
        <begin position="17"/>
        <end position="374"/>
    </location>
</feature>
<reference evidence="19 20" key="1">
    <citation type="journal article" date="2019" name="Emerg. Microbes Infect.">
        <title>Comprehensive subspecies identification of 175 nontuberculous mycobacteria species based on 7547 genomic profiles.</title>
        <authorList>
            <person name="Matsumoto Y."/>
            <person name="Kinjo T."/>
            <person name="Motooka D."/>
            <person name="Nabeya D."/>
            <person name="Jung N."/>
            <person name="Uechi K."/>
            <person name="Horii T."/>
            <person name="Iida T."/>
            <person name="Fujita J."/>
            <person name="Nakamura S."/>
        </authorList>
    </citation>
    <scope>NUCLEOTIDE SEQUENCE [LARGE SCALE GENOMIC DNA]</scope>
    <source>
        <strain evidence="19 20">JCM 12143</strain>
    </source>
</reference>
<dbReference type="InterPro" id="IPR013986">
    <property type="entry name" value="DExx_box_DNA_helicase_dom_sf"/>
</dbReference>
<dbReference type="PANTHER" id="PTHR11070">
    <property type="entry name" value="UVRD / RECB / PCRA DNA HELICASE FAMILY MEMBER"/>
    <property type="match status" value="1"/>
</dbReference>
<dbReference type="PROSITE" id="PS51198">
    <property type="entry name" value="UVRD_HELICASE_ATP_BIND"/>
    <property type="match status" value="1"/>
</dbReference>
<keyword evidence="8 15" id="KW-0067">ATP-binding</keyword>
<feature type="domain" description="UvrD-like helicase C-terminal" evidence="18">
    <location>
        <begin position="375"/>
        <end position="687"/>
    </location>
</feature>
<evidence type="ECO:0000256" key="5">
    <source>
        <dbReference type="ARBA" id="ARBA00022801"/>
    </source>
</evidence>
<dbReference type="InterPro" id="IPR038726">
    <property type="entry name" value="PDDEXK_AddAB-type"/>
</dbReference>
<dbReference type="EC" id="5.6.2.4" evidence="13"/>
<evidence type="ECO:0000256" key="16">
    <source>
        <dbReference type="SAM" id="MobiDB-lite"/>
    </source>
</evidence>
<dbReference type="GO" id="GO:0005524">
    <property type="term" value="F:ATP binding"/>
    <property type="evidence" value="ECO:0007669"/>
    <property type="project" value="UniProtKB-UniRule"/>
</dbReference>
<keyword evidence="4" id="KW-0227">DNA damage</keyword>
<dbReference type="CDD" id="cd17932">
    <property type="entry name" value="DEXQc_UvrD"/>
    <property type="match status" value="1"/>
</dbReference>
<gene>
    <name evidence="19" type="ORF">MTER_12120</name>
</gene>
<evidence type="ECO:0000256" key="6">
    <source>
        <dbReference type="ARBA" id="ARBA00022806"/>
    </source>
</evidence>
<keyword evidence="20" id="KW-1185">Reference proteome</keyword>
<dbReference type="GO" id="GO:0005829">
    <property type="term" value="C:cytosol"/>
    <property type="evidence" value="ECO:0007669"/>
    <property type="project" value="TreeGrafter"/>
</dbReference>
<dbReference type="RefSeq" id="WP_095174227.1">
    <property type="nucleotide sequence ID" value="NZ_AP022564.1"/>
</dbReference>
<evidence type="ECO:0000259" key="18">
    <source>
        <dbReference type="PROSITE" id="PS51217"/>
    </source>
</evidence>
<keyword evidence="9" id="KW-0238">DNA-binding</keyword>